<dbReference type="NCBIfam" id="TIGR00237">
    <property type="entry name" value="xseA"/>
    <property type="match status" value="1"/>
</dbReference>
<keyword evidence="1 5" id="KW-0963">Cytoplasm</keyword>
<keyword evidence="10" id="KW-1185">Reference proteome</keyword>
<comment type="subcellular location">
    <subcellularLocation>
        <location evidence="5 6">Cytoplasm</location>
    </subcellularLocation>
</comment>
<evidence type="ECO:0000256" key="4">
    <source>
        <dbReference type="ARBA" id="ARBA00022839"/>
    </source>
</evidence>
<proteinExistence type="inferred from homology"/>
<keyword evidence="4 5" id="KW-0269">Exonuclease</keyword>
<accession>A0ABP9MHI2</accession>
<dbReference type="EMBL" id="BAABKE010000001">
    <property type="protein sequence ID" value="GAA5095152.1"/>
    <property type="molecule type" value="Genomic_DNA"/>
</dbReference>
<gene>
    <name evidence="5 9" type="primary">xseA</name>
    <name evidence="9" type="ORF">GCM10023338_04210</name>
</gene>
<evidence type="ECO:0000256" key="6">
    <source>
        <dbReference type="RuleBase" id="RU004355"/>
    </source>
</evidence>
<comment type="similarity">
    <text evidence="5 6">Belongs to the XseA family.</text>
</comment>
<comment type="catalytic activity">
    <reaction evidence="5 6">
        <text>Exonucleolytic cleavage in either 5'- to 3'- or 3'- to 5'-direction to yield nucleoside 5'-phosphates.</text>
        <dbReference type="EC" id="3.1.11.6"/>
    </reaction>
</comment>
<dbReference type="InterPro" id="IPR025824">
    <property type="entry name" value="OB-fold_nuc-bd_dom"/>
</dbReference>
<keyword evidence="3 5" id="KW-0378">Hydrolase</keyword>
<comment type="subunit">
    <text evidence="5">Heterooligomer composed of large and small subunits.</text>
</comment>
<evidence type="ECO:0000256" key="3">
    <source>
        <dbReference type="ARBA" id="ARBA00022801"/>
    </source>
</evidence>
<evidence type="ECO:0000256" key="5">
    <source>
        <dbReference type="HAMAP-Rule" id="MF_00378"/>
    </source>
</evidence>
<comment type="caution">
    <text evidence="9">The sequence shown here is derived from an EMBL/GenBank/DDBJ whole genome shotgun (WGS) entry which is preliminary data.</text>
</comment>
<dbReference type="Pfam" id="PF02601">
    <property type="entry name" value="Exonuc_VII_L"/>
    <property type="match status" value="1"/>
</dbReference>
<dbReference type="InterPro" id="IPR020579">
    <property type="entry name" value="Exonuc_VII_lsu_C"/>
</dbReference>
<evidence type="ECO:0000256" key="2">
    <source>
        <dbReference type="ARBA" id="ARBA00022722"/>
    </source>
</evidence>
<keyword evidence="2 5" id="KW-0540">Nuclease</keyword>
<evidence type="ECO:0000259" key="8">
    <source>
        <dbReference type="Pfam" id="PF13742"/>
    </source>
</evidence>
<organism evidence="9 10">
    <name type="scientific">Wohlfahrtiimonas larvae</name>
    <dbReference type="NCBI Taxonomy" id="1157986"/>
    <lineage>
        <taxon>Bacteria</taxon>
        <taxon>Pseudomonadati</taxon>
        <taxon>Pseudomonadota</taxon>
        <taxon>Gammaproteobacteria</taxon>
        <taxon>Cardiobacteriales</taxon>
        <taxon>Ignatzschineriaceae</taxon>
        <taxon>Wohlfahrtiimonas</taxon>
    </lineage>
</organism>
<reference evidence="10" key="1">
    <citation type="journal article" date="2019" name="Int. J. Syst. Evol. Microbiol.">
        <title>The Global Catalogue of Microorganisms (GCM) 10K type strain sequencing project: providing services to taxonomists for standard genome sequencing and annotation.</title>
        <authorList>
            <consortium name="The Broad Institute Genomics Platform"/>
            <consortium name="The Broad Institute Genome Sequencing Center for Infectious Disease"/>
            <person name="Wu L."/>
            <person name="Ma J."/>
        </authorList>
    </citation>
    <scope>NUCLEOTIDE SEQUENCE [LARGE SCALE GENOMIC DNA]</scope>
    <source>
        <strain evidence="10">JCM 18424</strain>
    </source>
</reference>
<dbReference type="RefSeq" id="WP_345666974.1">
    <property type="nucleotide sequence ID" value="NZ_BAABKE010000001.1"/>
</dbReference>
<dbReference type="Pfam" id="PF13742">
    <property type="entry name" value="tRNA_anti_2"/>
    <property type="match status" value="1"/>
</dbReference>
<protein>
    <recommendedName>
        <fullName evidence="5">Exodeoxyribonuclease 7 large subunit</fullName>
        <ecNumber evidence="5">3.1.11.6</ecNumber>
    </recommendedName>
    <alternativeName>
        <fullName evidence="5">Exodeoxyribonuclease VII large subunit</fullName>
        <shortName evidence="5">Exonuclease VII large subunit</shortName>
    </alternativeName>
</protein>
<comment type="function">
    <text evidence="5">Bidirectionally degrades single-stranded DNA into large acid-insoluble oligonucleotides, which are then degraded further into small acid-soluble oligonucleotides.</text>
</comment>
<evidence type="ECO:0000256" key="1">
    <source>
        <dbReference type="ARBA" id="ARBA00022490"/>
    </source>
</evidence>
<dbReference type="PANTHER" id="PTHR30008:SF0">
    <property type="entry name" value="EXODEOXYRIBONUCLEASE 7 LARGE SUBUNIT"/>
    <property type="match status" value="1"/>
</dbReference>
<dbReference type="EC" id="3.1.11.6" evidence="5"/>
<dbReference type="Proteomes" id="UP001500631">
    <property type="component" value="Unassembled WGS sequence"/>
</dbReference>
<dbReference type="HAMAP" id="MF_00378">
    <property type="entry name" value="Exonuc_7_L"/>
    <property type="match status" value="1"/>
</dbReference>
<feature type="domain" description="OB-fold nucleic acid binding" evidence="8">
    <location>
        <begin position="8"/>
        <end position="100"/>
    </location>
</feature>
<sequence length="451" mass="51037">MFQEMKYITVSELNQQIKFQLEGSFFHCLVEGEISNVIRAQSGHIYFNLKDANSMIRCVAWRSNAMSFNGFIENGAKVEIQGKLSLYVPRGDYQVVVNRLAPLGRGNLYLAFEQLREKLQKEGLFNPEHKKLIPQYPKKIGIVTSPNAAALQDVLKVLKDHRPDIPYEVYPTLVQGIEAAPQIVKAMERANYEANCDVLLVVRGGGSIEDLWCFNDERVVRAIFASTIPVITGVGHEVDTTLSDFVADLRAPTPTAAAKLSSISQQEIMQTLDRCEYQLIQLMQNSMAAQEKALKERMVKLSYLHPMQKIKEKQVSLDAKAERLCSLMRTIHQKNIAVFQNFEKRLQIGLLTRKQIQLTEQLTRSEVQLNKIMQGQYQQLEKRLHNSVLLLDSLSPLKVLARGYSVTQKNDEGTLYAINSVESLTVGDQLVTRLSDGVVRSAIIDLQKTRK</sequence>
<evidence type="ECO:0000313" key="9">
    <source>
        <dbReference type="EMBL" id="GAA5095152.1"/>
    </source>
</evidence>
<dbReference type="CDD" id="cd04489">
    <property type="entry name" value="ExoVII_LU_OBF"/>
    <property type="match status" value="1"/>
</dbReference>
<feature type="domain" description="Exonuclease VII large subunit C-terminal" evidence="7">
    <location>
        <begin position="124"/>
        <end position="440"/>
    </location>
</feature>
<name>A0ABP9MHI2_9GAMM</name>
<evidence type="ECO:0000259" key="7">
    <source>
        <dbReference type="Pfam" id="PF02601"/>
    </source>
</evidence>
<evidence type="ECO:0000313" key="10">
    <source>
        <dbReference type="Proteomes" id="UP001500631"/>
    </source>
</evidence>
<dbReference type="InterPro" id="IPR003753">
    <property type="entry name" value="Exonuc_VII_L"/>
</dbReference>
<dbReference type="PANTHER" id="PTHR30008">
    <property type="entry name" value="EXODEOXYRIBONUCLEASE 7 LARGE SUBUNIT"/>
    <property type="match status" value="1"/>
</dbReference>